<gene>
    <name evidence="4" type="ORF">INT45_001273</name>
</gene>
<organism evidence="4 5">
    <name type="scientific">Circinella minor</name>
    <dbReference type="NCBI Taxonomy" id="1195481"/>
    <lineage>
        <taxon>Eukaryota</taxon>
        <taxon>Fungi</taxon>
        <taxon>Fungi incertae sedis</taxon>
        <taxon>Mucoromycota</taxon>
        <taxon>Mucoromycotina</taxon>
        <taxon>Mucoromycetes</taxon>
        <taxon>Mucorales</taxon>
        <taxon>Lichtheimiaceae</taxon>
        <taxon>Circinella</taxon>
    </lineage>
</organism>
<name>A0A8H7VEP6_9FUNG</name>
<protein>
    <recommendedName>
        <fullName evidence="3">Nucleotide exchange factor Fes1 domain-containing protein</fullName>
    </recommendedName>
</protein>
<comment type="caution">
    <text evidence="4">The sequence shown here is derived from an EMBL/GenBank/DDBJ whole genome shotgun (WGS) entry which is preliminary data.</text>
</comment>
<sequence>MEKLLQWAVNNSDQEALKKQAEAIRKGELKADPSKFDPAMIEAILGKDDATRMKEAVECIVDPKDTLENKEIALDNLELLIEGIDNANNIENMKLWPPLLSQLNAEEPEIRKGVAWVCGTAMQNNPKAQEAFLANEGLEKLVELLKNEQSKQVKATVIYAVSGLLKHSSKAQELFEQKGGFDALFAIVKPTTEPTILRKTVFLFNSLLIENKQFGTKLLEQGGLKDLCDTLAKYTEDDQDDEDMVEKVLRTCHTLITETKTSVPEEFKQYAKKAADKYGKENLNMAESEWLQLLA</sequence>
<dbReference type="Proteomes" id="UP000646827">
    <property type="component" value="Unassembled WGS sequence"/>
</dbReference>
<dbReference type="Gene3D" id="1.25.10.10">
    <property type="entry name" value="Leucine-rich Repeat Variant"/>
    <property type="match status" value="1"/>
</dbReference>
<evidence type="ECO:0000313" key="4">
    <source>
        <dbReference type="EMBL" id="KAG2217730.1"/>
    </source>
</evidence>
<dbReference type="AlphaFoldDB" id="A0A8H7VEP6"/>
<dbReference type="InterPro" id="IPR050693">
    <property type="entry name" value="Hsp70_NEF-Inhibitors"/>
</dbReference>
<evidence type="ECO:0000313" key="5">
    <source>
        <dbReference type="Proteomes" id="UP000646827"/>
    </source>
</evidence>
<dbReference type="GO" id="GO:0000774">
    <property type="term" value="F:adenyl-nucleotide exchange factor activity"/>
    <property type="evidence" value="ECO:0007669"/>
    <property type="project" value="TreeGrafter"/>
</dbReference>
<keyword evidence="5" id="KW-1185">Reference proteome</keyword>
<feature type="domain" description="Nucleotide exchange factor Fes1" evidence="3">
    <location>
        <begin position="1"/>
        <end position="90"/>
    </location>
</feature>
<dbReference type="PANTHER" id="PTHR19316">
    <property type="entry name" value="PROTEIN FOLDING REGULATOR"/>
    <property type="match status" value="1"/>
</dbReference>
<evidence type="ECO:0000256" key="1">
    <source>
        <dbReference type="ARBA" id="ARBA00011045"/>
    </source>
</evidence>
<dbReference type="InterPro" id="IPR011989">
    <property type="entry name" value="ARM-like"/>
</dbReference>
<comment type="similarity">
    <text evidence="1">Belongs to the FES1 family.</text>
</comment>
<evidence type="ECO:0000256" key="2">
    <source>
        <dbReference type="ARBA" id="ARBA00022737"/>
    </source>
</evidence>
<dbReference type="EMBL" id="JAEPRB010000277">
    <property type="protein sequence ID" value="KAG2217730.1"/>
    <property type="molecule type" value="Genomic_DNA"/>
</dbReference>
<reference evidence="4 5" key="1">
    <citation type="submission" date="2020-12" db="EMBL/GenBank/DDBJ databases">
        <title>Metabolic potential, ecology and presence of endohyphal bacteria is reflected in genomic diversity of Mucoromycotina.</title>
        <authorList>
            <person name="Muszewska A."/>
            <person name="Okrasinska A."/>
            <person name="Steczkiewicz K."/>
            <person name="Drgas O."/>
            <person name="Orlowska M."/>
            <person name="Perlinska-Lenart U."/>
            <person name="Aleksandrzak-Piekarczyk T."/>
            <person name="Szatraj K."/>
            <person name="Zielenkiewicz U."/>
            <person name="Pilsyk S."/>
            <person name="Malc E."/>
            <person name="Mieczkowski P."/>
            <person name="Kruszewska J.S."/>
            <person name="Biernat P."/>
            <person name="Pawlowska J."/>
        </authorList>
    </citation>
    <scope>NUCLEOTIDE SEQUENCE [LARGE SCALE GENOMIC DNA]</scope>
    <source>
        <strain evidence="4 5">CBS 142.35</strain>
    </source>
</reference>
<dbReference type="SUPFAM" id="SSF48371">
    <property type="entry name" value="ARM repeat"/>
    <property type="match status" value="1"/>
</dbReference>
<dbReference type="PANTHER" id="PTHR19316:SF18">
    <property type="entry name" value="HSP70-BINDING PROTEIN 1"/>
    <property type="match status" value="1"/>
</dbReference>
<dbReference type="OrthoDB" id="10250458at2759"/>
<dbReference type="InterPro" id="IPR013918">
    <property type="entry name" value="Nucleotide_exch_fac_Fes1"/>
</dbReference>
<accession>A0A8H7VEP6</accession>
<dbReference type="InterPro" id="IPR016024">
    <property type="entry name" value="ARM-type_fold"/>
</dbReference>
<keyword evidence="2" id="KW-0677">Repeat</keyword>
<dbReference type="Pfam" id="PF08609">
    <property type="entry name" value="Fes1"/>
    <property type="match status" value="1"/>
</dbReference>
<evidence type="ECO:0000259" key="3">
    <source>
        <dbReference type="Pfam" id="PF08609"/>
    </source>
</evidence>
<dbReference type="GO" id="GO:0005783">
    <property type="term" value="C:endoplasmic reticulum"/>
    <property type="evidence" value="ECO:0007669"/>
    <property type="project" value="TreeGrafter"/>
</dbReference>
<proteinExistence type="inferred from homology"/>